<dbReference type="PANTHER" id="PTHR16866">
    <property type="entry name" value="GASTRIN-RELEASING PEPTIDE"/>
    <property type="match status" value="1"/>
</dbReference>
<dbReference type="InterPro" id="IPR000874">
    <property type="entry name" value="Bombesin"/>
</dbReference>
<dbReference type="PROSITE" id="PS00257">
    <property type="entry name" value="BOMBESIN"/>
    <property type="match status" value="1"/>
</dbReference>
<keyword evidence="3" id="KW-0964">Secreted</keyword>
<dbReference type="PANTHER" id="PTHR16866:SF3">
    <property type="entry name" value="NEUROMEDIN-B"/>
    <property type="match status" value="1"/>
</dbReference>
<evidence type="ECO:0000256" key="1">
    <source>
        <dbReference type="ARBA" id="ARBA00004613"/>
    </source>
</evidence>
<evidence type="ECO:0000256" key="3">
    <source>
        <dbReference type="ARBA" id="ARBA00022525"/>
    </source>
</evidence>
<evidence type="ECO:0000256" key="2">
    <source>
        <dbReference type="ARBA" id="ARBA00010012"/>
    </source>
</evidence>
<dbReference type="GO" id="GO:0005576">
    <property type="term" value="C:extracellular region"/>
    <property type="evidence" value="ECO:0007669"/>
    <property type="project" value="UniProtKB-SubCell"/>
</dbReference>
<keyword evidence="5" id="KW-0472">Membrane</keyword>
<dbReference type="GeneTree" id="ENSGT00940000154470"/>
<organism evidence="6 7">
    <name type="scientific">Oryzias sinensis</name>
    <name type="common">Chinese medaka</name>
    <dbReference type="NCBI Taxonomy" id="183150"/>
    <lineage>
        <taxon>Eukaryota</taxon>
        <taxon>Metazoa</taxon>
        <taxon>Chordata</taxon>
        <taxon>Craniata</taxon>
        <taxon>Vertebrata</taxon>
        <taxon>Euteleostomi</taxon>
        <taxon>Actinopterygii</taxon>
        <taxon>Neopterygii</taxon>
        <taxon>Teleostei</taxon>
        <taxon>Neoteleostei</taxon>
        <taxon>Acanthomorphata</taxon>
        <taxon>Ovalentaria</taxon>
        <taxon>Atherinomorphae</taxon>
        <taxon>Beloniformes</taxon>
        <taxon>Adrianichthyidae</taxon>
        <taxon>Oryziinae</taxon>
        <taxon>Oryzias</taxon>
    </lineage>
</organism>
<evidence type="ECO:0000256" key="4">
    <source>
        <dbReference type="ARBA" id="ARBA00022815"/>
    </source>
</evidence>
<comment type="subcellular location">
    <subcellularLocation>
        <location evidence="1">Secreted</location>
    </subcellularLocation>
</comment>
<name>A0A8C7Z4J4_9TELE</name>
<evidence type="ECO:0000256" key="5">
    <source>
        <dbReference type="SAM" id="Phobius"/>
    </source>
</evidence>
<dbReference type="Proteomes" id="UP000694383">
    <property type="component" value="Unplaced"/>
</dbReference>
<dbReference type="GO" id="GO:0031710">
    <property type="term" value="F:neuromedin B receptor binding"/>
    <property type="evidence" value="ECO:0007669"/>
    <property type="project" value="TreeGrafter"/>
</dbReference>
<keyword evidence="4" id="KW-0027">Amidation</keyword>
<accession>A0A8C7Z4J4</accession>
<evidence type="ECO:0000313" key="6">
    <source>
        <dbReference type="Ensembl" id="ENSOSIP00000037469.1"/>
    </source>
</evidence>
<dbReference type="AlphaFoldDB" id="A0A8C7Z4J4"/>
<dbReference type="GO" id="GO:0046887">
    <property type="term" value="P:positive regulation of hormone secretion"/>
    <property type="evidence" value="ECO:0007669"/>
    <property type="project" value="TreeGrafter"/>
</dbReference>
<feature type="transmembrane region" description="Helical" evidence="5">
    <location>
        <begin position="60"/>
        <end position="81"/>
    </location>
</feature>
<dbReference type="GO" id="GO:0007218">
    <property type="term" value="P:neuropeptide signaling pathway"/>
    <property type="evidence" value="ECO:0007669"/>
    <property type="project" value="InterPro"/>
</dbReference>
<proteinExistence type="inferred from homology"/>
<sequence length="184" mass="20559">MKGARNTNRPHPDKEPIKVRCVRTLHHFQETLEVCSVEDSPAVRAEMRGFTLSSVCQCGLFTYLMLFSFVSLTTAVSFDLTELRNKVAKIKVNPRGNLWATGHFMGKKSVVDAPLLPSPEDQGADALDVLVPTERTALGELFHEFLRVALEAHVDTQGSRSKDEVMMELQPLLSVTLTLNFLFN</sequence>
<reference evidence="6" key="1">
    <citation type="submission" date="2025-08" db="UniProtKB">
        <authorList>
            <consortium name="Ensembl"/>
        </authorList>
    </citation>
    <scope>IDENTIFICATION</scope>
</reference>
<protein>
    <submittedName>
        <fullName evidence="6">Neuromedin Bb</fullName>
    </submittedName>
</protein>
<dbReference type="GO" id="GO:0043005">
    <property type="term" value="C:neuron projection"/>
    <property type="evidence" value="ECO:0007669"/>
    <property type="project" value="TreeGrafter"/>
</dbReference>
<dbReference type="GO" id="GO:0005184">
    <property type="term" value="F:neuropeptide hormone activity"/>
    <property type="evidence" value="ECO:0007669"/>
    <property type="project" value="TreeGrafter"/>
</dbReference>
<dbReference type="Pfam" id="PF02044">
    <property type="entry name" value="Bombesin"/>
    <property type="match status" value="1"/>
</dbReference>
<evidence type="ECO:0000313" key="7">
    <source>
        <dbReference type="Proteomes" id="UP000694383"/>
    </source>
</evidence>
<comment type="similarity">
    <text evidence="2">Belongs to the bombesin/neuromedin-B/ranatensin family.</text>
</comment>
<keyword evidence="5" id="KW-1133">Transmembrane helix</keyword>
<dbReference type="Ensembl" id="ENSOSIT00000039495.1">
    <property type="protein sequence ID" value="ENSOSIP00000037469.1"/>
    <property type="gene ID" value="ENSOSIG00000018575.1"/>
</dbReference>
<keyword evidence="5" id="KW-0812">Transmembrane</keyword>
<reference evidence="6" key="2">
    <citation type="submission" date="2025-09" db="UniProtKB">
        <authorList>
            <consortium name="Ensembl"/>
        </authorList>
    </citation>
    <scope>IDENTIFICATION</scope>
</reference>
<keyword evidence="7" id="KW-1185">Reference proteome</keyword>